<keyword evidence="4" id="KW-0410">Iron transport</keyword>
<dbReference type="GO" id="GO:0006826">
    <property type="term" value="P:iron ion transport"/>
    <property type="evidence" value="ECO:0007669"/>
    <property type="project" value="UniProtKB-KW"/>
</dbReference>
<dbReference type="EMBL" id="QUSK01000009">
    <property type="protein sequence ID" value="RGD76843.1"/>
    <property type="molecule type" value="Genomic_DNA"/>
</dbReference>
<name>A0A3E3E6J4_9FIRM</name>
<dbReference type="STRING" id="1123313.GCA_000420345_01980"/>
<evidence type="ECO:0000313" key="15">
    <source>
        <dbReference type="Proteomes" id="UP000540014"/>
    </source>
</evidence>
<evidence type="ECO:0000256" key="2">
    <source>
        <dbReference type="ARBA" id="ARBA00022448"/>
    </source>
</evidence>
<dbReference type="CDD" id="cd03214">
    <property type="entry name" value="ABC_Iron-Siderophores_B12_Hemin"/>
    <property type="match status" value="1"/>
</dbReference>
<dbReference type="GO" id="GO:0005524">
    <property type="term" value="F:ATP binding"/>
    <property type="evidence" value="ECO:0007669"/>
    <property type="project" value="UniProtKB-KW"/>
</dbReference>
<evidence type="ECO:0000313" key="11">
    <source>
        <dbReference type="EMBL" id="MDB7982806.1"/>
    </source>
</evidence>
<dbReference type="InterPro" id="IPR027417">
    <property type="entry name" value="P-loop_NTPase"/>
</dbReference>
<evidence type="ECO:0000256" key="9">
    <source>
        <dbReference type="ARBA" id="ARBA00023136"/>
    </source>
</evidence>
<evidence type="ECO:0000259" key="10">
    <source>
        <dbReference type="PROSITE" id="PS50893"/>
    </source>
</evidence>
<dbReference type="AlphaFoldDB" id="A0A3E3E6J4"/>
<dbReference type="FunFam" id="3.40.50.300:FF:000134">
    <property type="entry name" value="Iron-enterobactin ABC transporter ATP-binding protein"/>
    <property type="match status" value="1"/>
</dbReference>
<keyword evidence="9" id="KW-0472">Membrane</keyword>
<keyword evidence="8" id="KW-0406">Ion transport</keyword>
<evidence type="ECO:0000256" key="8">
    <source>
        <dbReference type="ARBA" id="ARBA00023065"/>
    </source>
</evidence>
<evidence type="ECO:0000313" key="12">
    <source>
        <dbReference type="EMBL" id="NME44421.1"/>
    </source>
</evidence>
<evidence type="ECO:0000256" key="7">
    <source>
        <dbReference type="ARBA" id="ARBA00023004"/>
    </source>
</evidence>
<evidence type="ECO:0000256" key="1">
    <source>
        <dbReference type="ARBA" id="ARBA00004202"/>
    </source>
</evidence>
<gene>
    <name evidence="13" type="ORF">DXC78_05245</name>
    <name evidence="12" type="ORF">HF861_05920</name>
    <name evidence="11" type="ORF">PND82_08250</name>
</gene>
<keyword evidence="3" id="KW-1003">Cell membrane</keyword>
<dbReference type="Gene3D" id="3.40.50.300">
    <property type="entry name" value="P-loop containing nucleotide triphosphate hydrolases"/>
    <property type="match status" value="1"/>
</dbReference>
<organism evidence="13 14">
    <name type="scientific">Faecalicoccus pleomorphus</name>
    <dbReference type="NCBI Taxonomy" id="1323"/>
    <lineage>
        <taxon>Bacteria</taxon>
        <taxon>Bacillati</taxon>
        <taxon>Bacillota</taxon>
        <taxon>Erysipelotrichia</taxon>
        <taxon>Erysipelotrichales</taxon>
        <taxon>Erysipelotrichaceae</taxon>
        <taxon>Faecalicoccus</taxon>
    </lineage>
</organism>
<keyword evidence="5" id="KW-0547">Nucleotide-binding</keyword>
<feature type="domain" description="ABC transporter" evidence="10">
    <location>
        <begin position="4"/>
        <end position="240"/>
    </location>
</feature>
<dbReference type="PANTHER" id="PTHR42771:SF2">
    <property type="entry name" value="IRON(3+)-HYDROXAMATE IMPORT ATP-BINDING PROTEIN FHUC"/>
    <property type="match status" value="1"/>
</dbReference>
<evidence type="ECO:0000256" key="5">
    <source>
        <dbReference type="ARBA" id="ARBA00022741"/>
    </source>
</evidence>
<dbReference type="InterPro" id="IPR003439">
    <property type="entry name" value="ABC_transporter-like_ATP-bd"/>
</dbReference>
<comment type="subcellular location">
    <subcellularLocation>
        <location evidence="1">Cell membrane</location>
        <topology evidence="1">Peripheral membrane protein</topology>
    </subcellularLocation>
</comment>
<keyword evidence="7" id="KW-0408">Iron</keyword>
<keyword evidence="2" id="KW-0813">Transport</keyword>
<dbReference type="Pfam" id="PF00005">
    <property type="entry name" value="ABC_tran"/>
    <property type="match status" value="1"/>
</dbReference>
<protein>
    <submittedName>
        <fullName evidence="13">ABC transporter ATP-binding protein</fullName>
    </submittedName>
</protein>
<sequence length="262" mass="29913">MHTLQVRQLSFAYDKKEVLKDIELQIPSGKISVILGANGCGKSTLLKNMCKVLRPQKGQVLLDQKEIWTYKSKDLARKMGLMPQSAQVPEGITVFDLVSRGRFPYRQAFKTMDTKDLDAIQVAMEWMDITDIADKQVDSLSGGQRQRVWMALALAQDTDILFLDEPTTFLDIQYQIEILDRLYELNQKKQITILMVLHDINLAVRYSHQLFALKKGKLVAQGEPKDILTSSLIKEVYGLECKIIEDPYYHCPMVLPIGKHKA</sequence>
<dbReference type="SUPFAM" id="SSF52540">
    <property type="entry name" value="P-loop containing nucleoside triphosphate hydrolases"/>
    <property type="match status" value="1"/>
</dbReference>
<keyword evidence="6 13" id="KW-0067">ATP-binding</keyword>
<accession>A0A3E3E6J4</accession>
<dbReference type="Proteomes" id="UP000540014">
    <property type="component" value="Unassembled WGS sequence"/>
</dbReference>
<dbReference type="PROSITE" id="PS50893">
    <property type="entry name" value="ABC_TRANSPORTER_2"/>
    <property type="match status" value="1"/>
</dbReference>
<dbReference type="PROSITE" id="PS00211">
    <property type="entry name" value="ABC_TRANSPORTER_1"/>
    <property type="match status" value="1"/>
</dbReference>
<evidence type="ECO:0000256" key="6">
    <source>
        <dbReference type="ARBA" id="ARBA00022840"/>
    </source>
</evidence>
<dbReference type="EMBL" id="JAQLXO010000014">
    <property type="protein sequence ID" value="MDB7982806.1"/>
    <property type="molecule type" value="Genomic_DNA"/>
</dbReference>
<dbReference type="Proteomes" id="UP000260721">
    <property type="component" value="Unassembled WGS sequence"/>
</dbReference>
<proteinExistence type="predicted"/>
<reference evidence="11" key="3">
    <citation type="submission" date="2023-01" db="EMBL/GenBank/DDBJ databases">
        <title>Human gut microbiome strain richness.</title>
        <authorList>
            <person name="Chen-Liaw A."/>
        </authorList>
    </citation>
    <scope>NUCLEOTIDE SEQUENCE</scope>
    <source>
        <strain evidence="11">D8_m1001271B151109d0_201107</strain>
    </source>
</reference>
<evidence type="ECO:0000313" key="13">
    <source>
        <dbReference type="EMBL" id="RGD76843.1"/>
    </source>
</evidence>
<evidence type="ECO:0000256" key="3">
    <source>
        <dbReference type="ARBA" id="ARBA00022475"/>
    </source>
</evidence>
<comment type="caution">
    <text evidence="13">The sequence shown here is derived from an EMBL/GenBank/DDBJ whole genome shotgun (WGS) entry which is preliminary data.</text>
</comment>
<dbReference type="PANTHER" id="PTHR42771">
    <property type="entry name" value="IRON(3+)-HYDROXAMATE IMPORT ATP-BINDING PROTEIN FHUC"/>
    <property type="match status" value="1"/>
</dbReference>
<evidence type="ECO:0000256" key="4">
    <source>
        <dbReference type="ARBA" id="ARBA00022496"/>
    </source>
</evidence>
<dbReference type="GO" id="GO:0005886">
    <property type="term" value="C:plasma membrane"/>
    <property type="evidence" value="ECO:0007669"/>
    <property type="project" value="UniProtKB-SubCell"/>
</dbReference>
<reference evidence="13 14" key="1">
    <citation type="submission" date="2018-08" db="EMBL/GenBank/DDBJ databases">
        <title>A genome reference for cultivated species of the human gut microbiota.</title>
        <authorList>
            <person name="Zou Y."/>
            <person name="Xue W."/>
            <person name="Luo G."/>
        </authorList>
    </citation>
    <scope>NUCLEOTIDE SEQUENCE [LARGE SCALE GENOMIC DNA]</scope>
    <source>
        <strain evidence="13 14">TF08-11</strain>
    </source>
</reference>
<dbReference type="InterPro" id="IPR003593">
    <property type="entry name" value="AAA+_ATPase"/>
</dbReference>
<dbReference type="GO" id="GO:0016887">
    <property type="term" value="F:ATP hydrolysis activity"/>
    <property type="evidence" value="ECO:0007669"/>
    <property type="project" value="InterPro"/>
</dbReference>
<dbReference type="RefSeq" id="WP_117446046.1">
    <property type="nucleotide sequence ID" value="NZ_JABAFR010000011.1"/>
</dbReference>
<evidence type="ECO:0000313" key="14">
    <source>
        <dbReference type="Proteomes" id="UP000260721"/>
    </source>
</evidence>
<reference evidence="12 15" key="2">
    <citation type="submission" date="2020-04" db="EMBL/GenBank/DDBJ databases">
        <authorList>
            <person name="Hitch T.C.A."/>
            <person name="Wylensek D."/>
            <person name="Clavel T."/>
        </authorList>
    </citation>
    <scope>NUCLEOTIDE SEQUENCE [LARGE SCALE GENOMIC DNA]</scope>
    <source>
        <strain evidence="12 15">BSM-383-APC-22F</strain>
    </source>
</reference>
<dbReference type="Proteomes" id="UP001212981">
    <property type="component" value="Unassembled WGS sequence"/>
</dbReference>
<dbReference type="EMBL" id="JABAFR010000011">
    <property type="protein sequence ID" value="NME44421.1"/>
    <property type="molecule type" value="Genomic_DNA"/>
</dbReference>
<dbReference type="SMART" id="SM00382">
    <property type="entry name" value="AAA"/>
    <property type="match status" value="1"/>
</dbReference>
<dbReference type="InterPro" id="IPR051535">
    <property type="entry name" value="Siderophore_ABC-ATPase"/>
</dbReference>
<dbReference type="InterPro" id="IPR017871">
    <property type="entry name" value="ABC_transporter-like_CS"/>
</dbReference>